<dbReference type="EMBL" id="AP027272">
    <property type="protein sequence ID" value="BDX08084.1"/>
    <property type="molecule type" value="Genomic_DNA"/>
</dbReference>
<proteinExistence type="predicted"/>
<protein>
    <submittedName>
        <fullName evidence="1">Uncharacterized protein</fullName>
    </submittedName>
</protein>
<name>A0AA48HU92_9ALTE</name>
<dbReference type="KEGG" id="pmaw:MACH26_36050"/>
<keyword evidence="2" id="KW-1185">Reference proteome</keyword>
<dbReference type="Proteomes" id="UP001333710">
    <property type="component" value="Chromosome"/>
</dbReference>
<accession>A0AA48HU92</accession>
<reference evidence="1" key="1">
    <citation type="submission" date="2023-01" db="EMBL/GenBank/DDBJ databases">
        <title>Complete genome sequence of Planctobacterium marinum strain Dej080120_11.</title>
        <authorList>
            <person name="Ueki S."/>
            <person name="Maruyama F."/>
        </authorList>
    </citation>
    <scope>NUCLEOTIDE SEQUENCE</scope>
    <source>
        <strain evidence="1">Dej080120_11</strain>
    </source>
</reference>
<sequence length="1087" mass="122414">MYNIDGVLGEGNTVSGFIKSLLHQRELPEPNGSPLFTYQLSADTCARLRSLLQESPPNSASLKNAHWCAAFCLFGAEWYRREYQSAWSWSGIFHSLGFELDPYKRADVVIKGLAYWKRPVNRYDSNRNDYLGSLFSEGGLPFSLLAAEGGRFLALFRKLLVEFDCAKSFGVSPIPLIKQQLQMMPDAFHSDSTVTLLHDMVGNLYALIDTYSLEEQIAPAEHLDSMVKNWRVSFPIPLDTETGDKFLTGLLNSAAAQRKDKKREQQRLKLYQWLSHSSELSFSSSIRISKKFAIPLTRKDLAAPIVEVLVFEGKTQIADFGMARAEISDNCTTLQMRKTEVFVRREQYEVPLSIVVMQAGKVSYVEEIPASSLPLDDMPVLLAQKNEEYEVIGCGSVSQKAESLAVLLPADAQVDSKDATVIDYVQYEGYRRVGFSGELIIRYTNAEDSDTYHLSNKEDSFSSESLEIKGEQIEFPSQGGYPVYRGVPRITCHHPEARIFIGDNEVGNARHSAELFGRQVLRVKAEGKTLYRRKIAILPNDFEIALQPGQSPVTGSVSIASEKAFIYNVDSEVNTKTRSVNQTKHITLSADGIPPIHIVLQVQANLLAEPISLTIPFPSRGALVFDENGKALPRHCAIDELLGVRAMLFKAPNKPRTEFDIELKAPTSSRDNPSYVFHYDVHKSAEEVSLFELRDKIKELLATAQNNELDEVVRMVISSQGTVLKQYTVGWNAASGKVAFDSLVFSSDEVRDFSDLKLEVINLADPNEKPEVLAQRLSNGAPIGEFELPQRRATPKLAVPQRASAIYFRAIFIPPTESTVLSGEVRSLEKAAQHYHPVHNTDAFTPVLDAMATNLEHSGWRYLDKLLESYAHLPLATFEAWKALSKHKGCLSLLPFATKQAVERVLEVLQTQCNVVWELIPLDYWNEAQKRYKVYLEKLGFPEPLVAKYLQDKTDAITGFMSLPELFSVDSKNKAMYPILINTWKDDLLRHSADVKVRWPQHYGAALQRAVLINFKEMASFDVPHEFQTAVMYFPIAAAAVVMGKAGWQELLGTNHVNYFLLRQLMEFDRDWFNPVFQCALSFFKEY</sequence>
<evidence type="ECO:0000313" key="1">
    <source>
        <dbReference type="EMBL" id="BDX08084.1"/>
    </source>
</evidence>
<evidence type="ECO:0000313" key="2">
    <source>
        <dbReference type="Proteomes" id="UP001333710"/>
    </source>
</evidence>
<dbReference type="RefSeq" id="WP_338294167.1">
    <property type="nucleotide sequence ID" value="NZ_AP027272.1"/>
</dbReference>
<dbReference type="InterPro" id="IPR047879">
    <property type="entry name" value="YjiT"/>
</dbReference>
<dbReference type="NCBIfam" id="NF038336">
    <property type="entry name" value="YjiT_fam"/>
    <property type="match status" value="1"/>
</dbReference>
<gene>
    <name evidence="1" type="ORF">MACH26_36050</name>
</gene>
<dbReference type="AlphaFoldDB" id="A0AA48HU92"/>
<organism evidence="1 2">
    <name type="scientific">Planctobacterium marinum</name>
    <dbReference type="NCBI Taxonomy" id="1631968"/>
    <lineage>
        <taxon>Bacteria</taxon>
        <taxon>Pseudomonadati</taxon>
        <taxon>Pseudomonadota</taxon>
        <taxon>Gammaproteobacteria</taxon>
        <taxon>Alteromonadales</taxon>
        <taxon>Alteromonadaceae</taxon>
        <taxon>Planctobacterium</taxon>
    </lineage>
</organism>